<dbReference type="AlphaFoldDB" id="A0A512BYC8"/>
<dbReference type="InterPro" id="IPR011102">
    <property type="entry name" value="Sig_transdc_His_kinase_HWE"/>
</dbReference>
<evidence type="ECO:0000256" key="8">
    <source>
        <dbReference type="ARBA" id="ARBA00022840"/>
    </source>
</evidence>
<proteinExistence type="predicted"/>
<organism evidence="10 11">
    <name type="scientific">Microvirga aerophila</name>
    <dbReference type="NCBI Taxonomy" id="670291"/>
    <lineage>
        <taxon>Bacteria</taxon>
        <taxon>Pseudomonadati</taxon>
        <taxon>Pseudomonadota</taxon>
        <taxon>Alphaproteobacteria</taxon>
        <taxon>Hyphomicrobiales</taxon>
        <taxon>Methylobacteriaceae</taxon>
        <taxon>Microvirga</taxon>
    </lineage>
</organism>
<keyword evidence="7" id="KW-0418">Kinase</keyword>
<dbReference type="Pfam" id="PF07536">
    <property type="entry name" value="HWE_HK"/>
    <property type="match status" value="1"/>
</dbReference>
<evidence type="ECO:0000256" key="6">
    <source>
        <dbReference type="ARBA" id="ARBA00022741"/>
    </source>
</evidence>
<dbReference type="EC" id="2.7.13.3" evidence="2"/>
<dbReference type="PANTHER" id="PTHR41523:SF7">
    <property type="entry name" value="HISTIDINE KINASE"/>
    <property type="match status" value="1"/>
</dbReference>
<keyword evidence="4" id="KW-0808">Transferase</keyword>
<dbReference type="Gene3D" id="3.30.450.20">
    <property type="entry name" value="PAS domain"/>
    <property type="match status" value="1"/>
</dbReference>
<evidence type="ECO:0000256" key="7">
    <source>
        <dbReference type="ARBA" id="ARBA00022777"/>
    </source>
</evidence>
<dbReference type="Proteomes" id="UP000321085">
    <property type="component" value="Unassembled WGS sequence"/>
</dbReference>
<keyword evidence="3" id="KW-0597">Phosphoprotein</keyword>
<comment type="caution">
    <text evidence="10">The sequence shown here is derived from an EMBL/GenBank/DDBJ whole genome shotgun (WGS) entry which is preliminary data.</text>
</comment>
<protein>
    <recommendedName>
        <fullName evidence="2">histidine kinase</fullName>
        <ecNumber evidence="2">2.7.13.3</ecNumber>
    </recommendedName>
</protein>
<evidence type="ECO:0000256" key="4">
    <source>
        <dbReference type="ARBA" id="ARBA00022679"/>
    </source>
</evidence>
<evidence type="ECO:0000313" key="11">
    <source>
        <dbReference type="Proteomes" id="UP000321085"/>
    </source>
</evidence>
<sequence length="231" mass="25056">MCDEVGRPSRIVGAVYDITARKRLEEQRQLLMQELTHRVKNTLAMVQAIATQTLRSAPSLEAAGIIFSERLAALARANDTLLQENWSSASITVIVEGAIQSHNDHGRIHVSGPDVHLGPKTTLALSLALHELCTNAAKYGALSVDAGQVEITWNVARDGEAGLFRFRWQESGGPLVKAPVRKGFGSRLFERSLAGSFGEQAGIIYEPAGVVWSIETPLSALQEPTSGYRLL</sequence>
<dbReference type="InterPro" id="IPR036890">
    <property type="entry name" value="HATPase_C_sf"/>
</dbReference>
<name>A0A512BYC8_9HYPH</name>
<evidence type="ECO:0000256" key="3">
    <source>
        <dbReference type="ARBA" id="ARBA00022553"/>
    </source>
</evidence>
<dbReference type="GO" id="GO:0005524">
    <property type="term" value="F:ATP binding"/>
    <property type="evidence" value="ECO:0007669"/>
    <property type="project" value="UniProtKB-KW"/>
</dbReference>
<keyword evidence="5" id="KW-0677">Repeat</keyword>
<keyword evidence="6" id="KW-0547">Nucleotide-binding</keyword>
<dbReference type="GO" id="GO:0004673">
    <property type="term" value="F:protein histidine kinase activity"/>
    <property type="evidence" value="ECO:0007669"/>
    <property type="project" value="UniProtKB-EC"/>
</dbReference>
<gene>
    <name evidence="10" type="ORF">MAE02_46550</name>
</gene>
<evidence type="ECO:0000256" key="5">
    <source>
        <dbReference type="ARBA" id="ARBA00022737"/>
    </source>
</evidence>
<accession>A0A512BYC8</accession>
<dbReference type="RefSeq" id="WP_114186881.1">
    <property type="nucleotide sequence ID" value="NZ_QOIO01000025.1"/>
</dbReference>
<keyword evidence="11" id="KW-1185">Reference proteome</keyword>
<feature type="domain" description="PAC" evidence="9">
    <location>
        <begin position="1"/>
        <end position="30"/>
    </location>
</feature>
<dbReference type="PANTHER" id="PTHR41523">
    <property type="entry name" value="TWO-COMPONENT SYSTEM SENSOR PROTEIN"/>
    <property type="match status" value="1"/>
</dbReference>
<keyword evidence="8" id="KW-0067">ATP-binding</keyword>
<dbReference type="PROSITE" id="PS50113">
    <property type="entry name" value="PAC"/>
    <property type="match status" value="1"/>
</dbReference>
<dbReference type="EMBL" id="BJYU01000083">
    <property type="protein sequence ID" value="GEO16959.1"/>
    <property type="molecule type" value="Genomic_DNA"/>
</dbReference>
<evidence type="ECO:0000256" key="1">
    <source>
        <dbReference type="ARBA" id="ARBA00000085"/>
    </source>
</evidence>
<evidence type="ECO:0000256" key="2">
    <source>
        <dbReference type="ARBA" id="ARBA00012438"/>
    </source>
</evidence>
<dbReference type="InterPro" id="IPR000700">
    <property type="entry name" value="PAS-assoc_C"/>
</dbReference>
<comment type="catalytic activity">
    <reaction evidence="1">
        <text>ATP + protein L-histidine = ADP + protein N-phospho-L-histidine.</text>
        <dbReference type="EC" id="2.7.13.3"/>
    </reaction>
</comment>
<dbReference type="OrthoDB" id="9813940at2"/>
<dbReference type="Gene3D" id="3.30.565.10">
    <property type="entry name" value="Histidine kinase-like ATPase, C-terminal domain"/>
    <property type="match status" value="1"/>
</dbReference>
<evidence type="ECO:0000259" key="9">
    <source>
        <dbReference type="PROSITE" id="PS50113"/>
    </source>
</evidence>
<reference evidence="10 11" key="1">
    <citation type="submission" date="2019-07" db="EMBL/GenBank/DDBJ databases">
        <title>Whole genome shotgun sequence of Microvirga aerophila NBRC 106136.</title>
        <authorList>
            <person name="Hosoyama A."/>
            <person name="Uohara A."/>
            <person name="Ohji S."/>
            <person name="Ichikawa N."/>
        </authorList>
    </citation>
    <scope>NUCLEOTIDE SEQUENCE [LARGE SCALE GENOMIC DNA]</scope>
    <source>
        <strain evidence="10 11">NBRC 106136</strain>
    </source>
</reference>
<evidence type="ECO:0000313" key="10">
    <source>
        <dbReference type="EMBL" id="GEO16959.1"/>
    </source>
</evidence>
<dbReference type="SMART" id="SM00911">
    <property type="entry name" value="HWE_HK"/>
    <property type="match status" value="1"/>
</dbReference>